<sequence length="57" mass="6020">MLGWTFLFLIVALLAGALGFTGIAGASMGIAKVLFFVFLALMIISAVLHVIRGKKPL</sequence>
<dbReference type="HAMAP" id="MF_01361">
    <property type="entry name" value="UPF0391"/>
    <property type="match status" value="1"/>
</dbReference>
<dbReference type="AlphaFoldDB" id="A0A4R6X8S7"/>
<feature type="transmembrane region" description="Helical" evidence="5">
    <location>
        <begin position="29"/>
        <end position="51"/>
    </location>
</feature>
<gene>
    <name evidence="6" type="ORF">C8D85_0862</name>
</gene>
<reference evidence="6 7" key="1">
    <citation type="submission" date="2019-03" db="EMBL/GenBank/DDBJ databases">
        <title>Genomic Encyclopedia of Type Strains, Phase IV (KMG-IV): sequencing the most valuable type-strain genomes for metagenomic binning, comparative biology and taxonomic classification.</title>
        <authorList>
            <person name="Goeker M."/>
        </authorList>
    </citation>
    <scope>NUCLEOTIDE SEQUENCE [LARGE SCALE GENOMIC DNA]</scope>
    <source>
        <strain evidence="6 7">DSM 5604</strain>
    </source>
</reference>
<comment type="caution">
    <text evidence="6">The sequence shown here is derived from an EMBL/GenBank/DDBJ whole genome shotgun (WGS) entry which is preliminary data.</text>
</comment>
<comment type="subcellular location">
    <subcellularLocation>
        <location evidence="5">Cell membrane</location>
        <topology evidence="5">Single-pass membrane protein</topology>
    </subcellularLocation>
</comment>
<dbReference type="NCBIfam" id="NF010228">
    <property type="entry name" value="PRK13682.1-3"/>
    <property type="match status" value="1"/>
</dbReference>
<dbReference type="GO" id="GO:0005886">
    <property type="term" value="C:plasma membrane"/>
    <property type="evidence" value="ECO:0007669"/>
    <property type="project" value="UniProtKB-SubCell"/>
</dbReference>
<comment type="similarity">
    <text evidence="5">Belongs to the UPF0391 family.</text>
</comment>
<evidence type="ECO:0000313" key="7">
    <source>
        <dbReference type="Proteomes" id="UP000295729"/>
    </source>
</evidence>
<evidence type="ECO:0000313" key="6">
    <source>
        <dbReference type="EMBL" id="TDR15496.1"/>
    </source>
</evidence>
<organism evidence="6 7">
    <name type="scientific">Marinomonas communis</name>
    <dbReference type="NCBI Taxonomy" id="28254"/>
    <lineage>
        <taxon>Bacteria</taxon>
        <taxon>Pseudomonadati</taxon>
        <taxon>Pseudomonadota</taxon>
        <taxon>Gammaproteobacteria</taxon>
        <taxon>Oceanospirillales</taxon>
        <taxon>Oceanospirillaceae</taxon>
        <taxon>Marinomonas</taxon>
    </lineage>
</organism>
<keyword evidence="4 5" id="KW-0472">Membrane</keyword>
<protein>
    <recommendedName>
        <fullName evidence="5">UPF0391 membrane protein C8D85_0862</fullName>
    </recommendedName>
</protein>
<keyword evidence="1 5" id="KW-1003">Cell membrane</keyword>
<dbReference type="OrthoDB" id="5461362at2"/>
<evidence type="ECO:0000256" key="2">
    <source>
        <dbReference type="ARBA" id="ARBA00022692"/>
    </source>
</evidence>
<dbReference type="NCBIfam" id="NF010229">
    <property type="entry name" value="PRK13682.1-4"/>
    <property type="match status" value="1"/>
</dbReference>
<dbReference type="Proteomes" id="UP000295729">
    <property type="component" value="Unassembled WGS sequence"/>
</dbReference>
<dbReference type="RefSeq" id="WP_133560106.1">
    <property type="nucleotide sequence ID" value="NZ_SNZA01000001.1"/>
</dbReference>
<evidence type="ECO:0000256" key="3">
    <source>
        <dbReference type="ARBA" id="ARBA00022989"/>
    </source>
</evidence>
<keyword evidence="2 5" id="KW-0812">Transmembrane</keyword>
<dbReference type="InterPro" id="IPR009760">
    <property type="entry name" value="DUF1328"/>
</dbReference>
<dbReference type="Pfam" id="PF07043">
    <property type="entry name" value="DUF1328"/>
    <property type="match status" value="1"/>
</dbReference>
<keyword evidence="7" id="KW-1185">Reference proteome</keyword>
<evidence type="ECO:0000256" key="1">
    <source>
        <dbReference type="ARBA" id="ARBA00022475"/>
    </source>
</evidence>
<keyword evidence="3 5" id="KW-1133">Transmembrane helix</keyword>
<evidence type="ECO:0000256" key="5">
    <source>
        <dbReference type="HAMAP-Rule" id="MF_01361"/>
    </source>
</evidence>
<accession>A0A4R6X8S7</accession>
<dbReference type="PIRSF" id="PIRSF036466">
    <property type="entry name" value="UCP036466"/>
    <property type="match status" value="1"/>
</dbReference>
<evidence type="ECO:0000256" key="4">
    <source>
        <dbReference type="ARBA" id="ARBA00023136"/>
    </source>
</evidence>
<dbReference type="EMBL" id="SNZA01000001">
    <property type="protein sequence ID" value="TDR15496.1"/>
    <property type="molecule type" value="Genomic_DNA"/>
</dbReference>
<proteinExistence type="inferred from homology"/>
<name>A0A4R6X8S7_9GAMM</name>